<proteinExistence type="predicted"/>
<dbReference type="InterPro" id="IPR051320">
    <property type="entry name" value="Viral_Replic_Matur_Polypro"/>
</dbReference>
<dbReference type="PANTHER" id="PTHR33064">
    <property type="entry name" value="POL PROTEIN"/>
    <property type="match status" value="1"/>
</dbReference>
<dbReference type="InterPro" id="IPR000477">
    <property type="entry name" value="RT_dom"/>
</dbReference>
<dbReference type="InterPro" id="IPR012337">
    <property type="entry name" value="RNaseH-like_sf"/>
</dbReference>
<sequence length="948" mass="107856">MVRKNSNRYRVWEDEVYEGTFTSRFLKKQVAQNTELEDSTPLKKPKEWPTTLKTHDGELPLLRKTSIASIAITEGMPTKEHHDNDIWDPPGSQIFSLQAVPDLDQSKFDPEVIVKEGIDMTTEEMEAQLAFIPEITPDPTPIRLEDLDYGEPDQATEDKEKMRAVLSNKRVDVGNARPIAQRARRVRPEHLKQLFELLKGLLEYGLITFSKSPWASPIVIVLKKGGKDIRLCIDYRAINDLQSLLLSPMPTLDSMLANFDAVQWFLSLDNASGFWVVRSTRRARLISAFICPLGHFEWTRMAQGLKNAPMIYQRMITNALFGFVDLPPGVADLDEDGEPRGMFKINYKYPEESMPPVANRTSFADDISDGAETWDGVVELTDRILRRLTYFNVSISASKSKFGKREIEFLGHWISRRGLSARSKGLEKLINLEFPTSLQGVQSFLGSQNFYSRFVENYAIKASSLYEISREDIETGVVSDTAKMAFDELRSAFANLPTLKHAAPDKEVHVLIYTTNWVISATVCQEDEGVLTQFGWAKEILALLRVLKTCVFEVRGRTIVVYTRFGLMKWLLKDKQAKAENLYWAAMLAPWTIKVVPVEELDGRWNLPIMLTETLHPPDETTCEKLALYEPNLSKVGLQPRQVKMPTFTENDQCYIATFDGAIKVKERFGSWGAVIWKLPEWSVAWAGVGCCQDATVNVAEYEGDKAVLRAAITQGIQTLHVFGDSKLVIHQALEWMQCKQQHLQNQLKDLRTLERQLSRVEYHHILRQWNGSADHLASMSLMVRKEISELTPSDLDDIRAENLLAELLPPQLESNDLQSEEKSARNVFAFTHPRPTSKTVGLNMKIRLLRVSLAQDRERKWWVLKRFLRGNLAELSSEECSTASKEAGMYEVGEEGALFRLNWTNRRSNLPVLVWSLVIPTELIPTVLHHCHDSVEGGNFKMLPTNG</sequence>
<evidence type="ECO:0000259" key="2">
    <source>
        <dbReference type="Pfam" id="PF00078"/>
    </source>
</evidence>
<dbReference type="Pfam" id="PF00078">
    <property type="entry name" value="RVT_1"/>
    <property type="match status" value="1"/>
</dbReference>
<dbReference type="Gene3D" id="3.10.10.10">
    <property type="entry name" value="HIV Type 1 Reverse Transcriptase, subunit A, domain 1"/>
    <property type="match status" value="1"/>
</dbReference>
<dbReference type="VEuPathDB" id="FungiDB:AeMF1_004241"/>
<dbReference type="GO" id="GO:0003676">
    <property type="term" value="F:nucleic acid binding"/>
    <property type="evidence" value="ECO:0007669"/>
    <property type="project" value="InterPro"/>
</dbReference>
<dbReference type="EMBL" id="VJMJ01000233">
    <property type="protein sequence ID" value="KAF0725747.1"/>
    <property type="molecule type" value="Genomic_DNA"/>
</dbReference>
<feature type="domain" description="Reverse transcriptase" evidence="2">
    <location>
        <begin position="223"/>
        <end position="414"/>
    </location>
</feature>
<keyword evidence="1" id="KW-0175">Coiled coil</keyword>
<evidence type="ECO:0000313" key="4">
    <source>
        <dbReference type="EMBL" id="KAF0725747.1"/>
    </source>
</evidence>
<dbReference type="SUPFAM" id="SSF53098">
    <property type="entry name" value="Ribonuclease H-like"/>
    <property type="match status" value="1"/>
</dbReference>
<dbReference type="CDD" id="cd01647">
    <property type="entry name" value="RT_LTR"/>
    <property type="match status" value="1"/>
</dbReference>
<feature type="domain" description="RNase H type-1" evidence="3">
    <location>
        <begin position="659"/>
        <end position="780"/>
    </location>
</feature>
<reference evidence="4 5" key="1">
    <citation type="submission" date="2019-07" db="EMBL/GenBank/DDBJ databases">
        <title>Genomics analysis of Aphanomyces spp. identifies a new class of oomycete effector associated with host adaptation.</title>
        <authorList>
            <person name="Gaulin E."/>
        </authorList>
    </citation>
    <scope>NUCLEOTIDE SEQUENCE [LARGE SCALE GENOMIC DNA]</scope>
    <source>
        <strain evidence="4 5">ATCC 201684</strain>
    </source>
</reference>
<dbReference type="Pfam" id="PF13456">
    <property type="entry name" value="RVT_3"/>
    <property type="match status" value="1"/>
</dbReference>
<name>A0A6G0WER0_9STRA</name>
<gene>
    <name evidence="4" type="ORF">Ae201684_015834</name>
</gene>
<dbReference type="InterPro" id="IPR036397">
    <property type="entry name" value="RNaseH_sf"/>
</dbReference>
<dbReference type="InterPro" id="IPR043502">
    <property type="entry name" value="DNA/RNA_pol_sf"/>
</dbReference>
<protein>
    <submittedName>
        <fullName evidence="4">Uncharacterized protein</fullName>
    </submittedName>
</protein>
<feature type="coiled-coil region" evidence="1">
    <location>
        <begin position="737"/>
        <end position="764"/>
    </location>
</feature>
<dbReference type="PANTHER" id="PTHR33064:SF37">
    <property type="entry name" value="RIBONUCLEASE H"/>
    <property type="match status" value="1"/>
</dbReference>
<comment type="caution">
    <text evidence="4">The sequence shown here is derived from an EMBL/GenBank/DDBJ whole genome shotgun (WGS) entry which is preliminary data.</text>
</comment>
<dbReference type="Proteomes" id="UP000481153">
    <property type="component" value="Unassembled WGS sequence"/>
</dbReference>
<dbReference type="Gene3D" id="3.30.70.270">
    <property type="match status" value="3"/>
</dbReference>
<evidence type="ECO:0000313" key="5">
    <source>
        <dbReference type="Proteomes" id="UP000481153"/>
    </source>
</evidence>
<evidence type="ECO:0000256" key="1">
    <source>
        <dbReference type="SAM" id="Coils"/>
    </source>
</evidence>
<dbReference type="GO" id="GO:0004523">
    <property type="term" value="F:RNA-DNA hybrid ribonuclease activity"/>
    <property type="evidence" value="ECO:0007669"/>
    <property type="project" value="InterPro"/>
</dbReference>
<keyword evidence="5" id="KW-1185">Reference proteome</keyword>
<evidence type="ECO:0000259" key="3">
    <source>
        <dbReference type="Pfam" id="PF13456"/>
    </source>
</evidence>
<dbReference type="SUPFAM" id="SSF56672">
    <property type="entry name" value="DNA/RNA polymerases"/>
    <property type="match status" value="1"/>
</dbReference>
<dbReference type="InterPro" id="IPR043128">
    <property type="entry name" value="Rev_trsase/Diguanyl_cyclase"/>
</dbReference>
<organism evidence="4 5">
    <name type="scientific">Aphanomyces euteiches</name>
    <dbReference type="NCBI Taxonomy" id="100861"/>
    <lineage>
        <taxon>Eukaryota</taxon>
        <taxon>Sar</taxon>
        <taxon>Stramenopiles</taxon>
        <taxon>Oomycota</taxon>
        <taxon>Saprolegniomycetes</taxon>
        <taxon>Saprolegniales</taxon>
        <taxon>Verrucalvaceae</taxon>
        <taxon>Aphanomyces</taxon>
    </lineage>
</organism>
<dbReference type="InterPro" id="IPR002156">
    <property type="entry name" value="RNaseH_domain"/>
</dbReference>
<dbReference type="AlphaFoldDB" id="A0A6G0WER0"/>
<accession>A0A6G0WER0</accession>
<dbReference type="Gene3D" id="3.30.420.10">
    <property type="entry name" value="Ribonuclease H-like superfamily/Ribonuclease H"/>
    <property type="match status" value="1"/>
</dbReference>